<dbReference type="PANTHER" id="PTHR24093">
    <property type="entry name" value="CATION TRANSPORTING ATPASE"/>
    <property type="match status" value="1"/>
</dbReference>
<keyword evidence="5" id="KW-0479">Metal-binding</keyword>
<feature type="transmembrane region" description="Helical" evidence="14">
    <location>
        <begin position="155"/>
        <end position="176"/>
    </location>
</feature>
<feature type="transmembrane region" description="Helical" evidence="14">
    <location>
        <begin position="910"/>
        <end position="931"/>
    </location>
</feature>
<dbReference type="Proteomes" id="UP000266239">
    <property type="component" value="Unassembled WGS sequence"/>
</dbReference>
<comment type="catalytic activity">
    <reaction evidence="14">
        <text>Ca(2+)(in) + ATP + H2O = Ca(2+)(out) + ADP + phosphate + H(+)</text>
        <dbReference type="Rhea" id="RHEA:18105"/>
        <dbReference type="ChEBI" id="CHEBI:15377"/>
        <dbReference type="ChEBI" id="CHEBI:15378"/>
        <dbReference type="ChEBI" id="CHEBI:29108"/>
        <dbReference type="ChEBI" id="CHEBI:30616"/>
        <dbReference type="ChEBI" id="CHEBI:43474"/>
        <dbReference type="ChEBI" id="CHEBI:456216"/>
        <dbReference type="EC" id="7.2.2.10"/>
    </reaction>
</comment>
<comment type="function">
    <text evidence="14">Catalyzes the hydrolysis of ATP coupled with the transport of calcium.</text>
</comment>
<dbReference type="SFLD" id="SFLDS00003">
    <property type="entry name" value="Haloacid_Dehalogenase"/>
    <property type="match status" value="1"/>
</dbReference>
<dbReference type="InterPro" id="IPR006408">
    <property type="entry name" value="P-type_ATPase_IIB"/>
</dbReference>
<keyword evidence="13 14" id="KW-0472">Membrane</keyword>
<evidence type="ECO:0000256" key="14">
    <source>
        <dbReference type="RuleBase" id="RU361146"/>
    </source>
</evidence>
<evidence type="ECO:0000256" key="4">
    <source>
        <dbReference type="ARBA" id="ARBA00022692"/>
    </source>
</evidence>
<evidence type="ECO:0000256" key="10">
    <source>
        <dbReference type="ARBA" id="ARBA00022967"/>
    </source>
</evidence>
<feature type="transmembrane region" description="Helical" evidence="14">
    <location>
        <begin position="393"/>
        <end position="418"/>
    </location>
</feature>
<comment type="similarity">
    <text evidence="14">Belongs to the cation transport ATPase (P-type) (TC 3.A.3) family.</text>
</comment>
<feature type="transmembrane region" description="Helical" evidence="14">
    <location>
        <begin position="353"/>
        <end position="373"/>
    </location>
</feature>
<dbReference type="PANTHER" id="PTHR24093:SF369">
    <property type="entry name" value="CALCIUM-TRANSPORTING ATPASE"/>
    <property type="match status" value="1"/>
</dbReference>
<dbReference type="Pfam" id="PF00122">
    <property type="entry name" value="E1-E2_ATPase"/>
    <property type="match status" value="1"/>
</dbReference>
<dbReference type="EMBL" id="QUTA01008613">
    <property type="protein sequence ID" value="RHY03141.1"/>
    <property type="molecule type" value="Genomic_DNA"/>
</dbReference>
<dbReference type="VEuPathDB" id="FungiDB:H257_02530"/>
<dbReference type="SUPFAM" id="SSF81653">
    <property type="entry name" value="Calcium ATPase, transduction domain A"/>
    <property type="match status" value="1"/>
</dbReference>
<evidence type="ECO:0000259" key="15">
    <source>
        <dbReference type="SMART" id="SM00831"/>
    </source>
</evidence>
<feature type="domain" description="Cation-transporting P-type ATPase N-terminal" evidence="15">
    <location>
        <begin position="56"/>
        <end position="131"/>
    </location>
</feature>
<keyword evidence="7 14" id="KW-0106">Calcium</keyword>
<dbReference type="FunFam" id="2.70.150.10:FF:000029">
    <property type="entry name" value="Calcium-transporting ATPase"/>
    <property type="match status" value="1"/>
</dbReference>
<organism evidence="16 17">
    <name type="scientific">Aphanomyces astaci</name>
    <name type="common">Crayfish plague agent</name>
    <dbReference type="NCBI Taxonomy" id="112090"/>
    <lineage>
        <taxon>Eukaryota</taxon>
        <taxon>Sar</taxon>
        <taxon>Stramenopiles</taxon>
        <taxon>Oomycota</taxon>
        <taxon>Saprolegniomycetes</taxon>
        <taxon>Saprolegniales</taxon>
        <taxon>Verrucalvaceae</taxon>
        <taxon>Aphanomyces</taxon>
    </lineage>
</organism>
<comment type="subcellular location">
    <subcellularLocation>
        <location evidence="1">Endomembrane system</location>
        <topology evidence="1">Multi-pass membrane protein</topology>
    </subcellularLocation>
    <subcellularLocation>
        <location evidence="14">Membrane</location>
        <topology evidence="14">Multi-pass membrane protein</topology>
    </subcellularLocation>
</comment>
<dbReference type="InterPro" id="IPR023299">
    <property type="entry name" value="ATPase_P-typ_cyto_dom_N"/>
</dbReference>
<evidence type="ECO:0000256" key="12">
    <source>
        <dbReference type="ARBA" id="ARBA00023065"/>
    </source>
</evidence>
<dbReference type="FunFam" id="3.40.1110.10:FF:000045">
    <property type="entry name" value="Calcium-transporting ATPase"/>
    <property type="match status" value="1"/>
</dbReference>
<dbReference type="FunFam" id="1.20.1110.10:FF:000014">
    <property type="entry name" value="Calcium-transporting ATPase"/>
    <property type="match status" value="1"/>
</dbReference>
<dbReference type="Pfam" id="PF00689">
    <property type="entry name" value="Cation_ATPase_C"/>
    <property type="match status" value="1"/>
</dbReference>
<keyword evidence="6 14" id="KW-0547">Nucleotide-binding</keyword>
<dbReference type="Pfam" id="PF13246">
    <property type="entry name" value="Cation_ATPase"/>
    <property type="match status" value="1"/>
</dbReference>
<dbReference type="SFLD" id="SFLDF00027">
    <property type="entry name" value="p-type_atpase"/>
    <property type="match status" value="1"/>
</dbReference>
<keyword evidence="3 14" id="KW-0109">Calcium transport</keyword>
<dbReference type="SMART" id="SM00831">
    <property type="entry name" value="Cation_ATPase_N"/>
    <property type="match status" value="1"/>
</dbReference>
<dbReference type="InterPro" id="IPR044492">
    <property type="entry name" value="P_typ_ATPase_HD_dom"/>
</dbReference>
<reference evidence="16 17" key="1">
    <citation type="submission" date="2018-08" db="EMBL/GenBank/DDBJ databases">
        <title>Aphanomyces genome sequencing and annotation.</title>
        <authorList>
            <person name="Minardi D."/>
            <person name="Oidtmann B."/>
            <person name="Van Der Giezen M."/>
            <person name="Studholme D.J."/>
        </authorList>
    </citation>
    <scope>NUCLEOTIDE SEQUENCE [LARGE SCALE GENOMIC DNA]</scope>
    <source>
        <strain evidence="16 17">Yx</strain>
    </source>
</reference>
<feature type="transmembrane region" description="Helical" evidence="14">
    <location>
        <begin position="856"/>
        <end position="877"/>
    </location>
</feature>
<keyword evidence="12 14" id="KW-0406">Ion transport</keyword>
<comment type="caution">
    <text evidence="16">The sequence shown here is derived from an EMBL/GenBank/DDBJ whole genome shotgun (WGS) entry which is preliminary data.</text>
</comment>
<keyword evidence="8 14" id="KW-0067">ATP-binding</keyword>
<evidence type="ECO:0000256" key="13">
    <source>
        <dbReference type="ARBA" id="ARBA00023136"/>
    </source>
</evidence>
<evidence type="ECO:0000256" key="1">
    <source>
        <dbReference type="ARBA" id="ARBA00004127"/>
    </source>
</evidence>
<keyword evidence="2 14" id="KW-0813">Transport</keyword>
<accession>A0A397ACC4</accession>
<dbReference type="GO" id="GO:0016887">
    <property type="term" value="F:ATP hydrolysis activity"/>
    <property type="evidence" value="ECO:0007669"/>
    <property type="project" value="InterPro"/>
</dbReference>
<dbReference type="FunFam" id="1.20.1110.10:FF:000033">
    <property type="entry name" value="Calcium-transporting ATPase"/>
    <property type="match status" value="1"/>
</dbReference>
<dbReference type="SUPFAM" id="SSF56784">
    <property type="entry name" value="HAD-like"/>
    <property type="match status" value="1"/>
</dbReference>
<evidence type="ECO:0000256" key="11">
    <source>
        <dbReference type="ARBA" id="ARBA00022989"/>
    </source>
</evidence>
<dbReference type="EC" id="7.2.2.10" evidence="14"/>
<evidence type="ECO:0000256" key="8">
    <source>
        <dbReference type="ARBA" id="ARBA00022840"/>
    </source>
</evidence>
<evidence type="ECO:0000256" key="7">
    <source>
        <dbReference type="ARBA" id="ARBA00022837"/>
    </source>
</evidence>
<dbReference type="SUPFAM" id="SSF81660">
    <property type="entry name" value="Metal cation-transporting ATPase, ATP-binding domain N"/>
    <property type="match status" value="1"/>
</dbReference>
<dbReference type="Gene3D" id="2.70.150.10">
    <property type="entry name" value="Calcium-transporting ATPase, cytoplasmic transduction domain A"/>
    <property type="match status" value="1"/>
</dbReference>
<evidence type="ECO:0000256" key="2">
    <source>
        <dbReference type="ARBA" id="ARBA00022448"/>
    </source>
</evidence>
<dbReference type="Pfam" id="PF00690">
    <property type="entry name" value="Cation_ATPase_N"/>
    <property type="match status" value="1"/>
</dbReference>
<dbReference type="Gene3D" id="1.20.1110.10">
    <property type="entry name" value="Calcium-transporting ATPase, transmembrane domain"/>
    <property type="match status" value="2"/>
</dbReference>
<dbReference type="PROSITE" id="PS00154">
    <property type="entry name" value="ATPASE_E1_E2"/>
    <property type="match status" value="1"/>
</dbReference>
<dbReference type="InterPro" id="IPR023298">
    <property type="entry name" value="ATPase_P-typ_TM_dom_sf"/>
</dbReference>
<dbReference type="GO" id="GO:0005524">
    <property type="term" value="F:ATP binding"/>
    <property type="evidence" value="ECO:0007669"/>
    <property type="project" value="UniProtKB-KW"/>
</dbReference>
<dbReference type="InterPro" id="IPR001757">
    <property type="entry name" value="P_typ_ATPase"/>
</dbReference>
<feature type="transmembrane region" description="Helical" evidence="14">
    <location>
        <begin position="982"/>
        <end position="1006"/>
    </location>
</feature>
<feature type="transmembrane region" description="Helical" evidence="14">
    <location>
        <begin position="114"/>
        <end position="135"/>
    </location>
</feature>
<dbReference type="InterPro" id="IPR008250">
    <property type="entry name" value="ATPase_P-typ_transduc_dom_A_sf"/>
</dbReference>
<dbReference type="GO" id="GO:0046872">
    <property type="term" value="F:metal ion binding"/>
    <property type="evidence" value="ECO:0007669"/>
    <property type="project" value="UniProtKB-KW"/>
</dbReference>
<evidence type="ECO:0000256" key="9">
    <source>
        <dbReference type="ARBA" id="ARBA00022842"/>
    </source>
</evidence>
<keyword evidence="10" id="KW-1278">Translocase</keyword>
<dbReference type="FunFam" id="1.20.1110.10:FF:000002">
    <property type="entry name" value="Calcium-transporting ATPase"/>
    <property type="match status" value="1"/>
</dbReference>
<keyword evidence="9" id="KW-0460">Magnesium</keyword>
<feature type="transmembrane region" description="Helical" evidence="14">
    <location>
        <begin position="828"/>
        <end position="850"/>
    </location>
</feature>
<dbReference type="GO" id="GO:0005886">
    <property type="term" value="C:plasma membrane"/>
    <property type="evidence" value="ECO:0007669"/>
    <property type="project" value="TreeGrafter"/>
</dbReference>
<dbReference type="InterPro" id="IPR036412">
    <property type="entry name" value="HAD-like_sf"/>
</dbReference>
<dbReference type="InterPro" id="IPR004014">
    <property type="entry name" value="ATPase_P-typ_cation-transptr_N"/>
</dbReference>
<sequence length="1085" mass="118253">MHSIEQSPQDTSHLTSMDQGKAFFNFKRPLNMTLTLNDLVRLVETQKERAADTLAQLGGIEGVAQALNVSLEHGLDNNNAADLASRELHYGKNYVEPEKPKTIFELMWHAFQDLTIIILTVAGFISLVLGFIPFAEDEPTKEGGRRLAGGGDPSVAWIEGASIIVAVLIVVFVTAINDYQKEKQFRALNAIKEDEKIKVIRNGVPAEVSKFNLVVGDIVRVDLGDIIPADGLVFDESDLSLDESAMTGESDLLKKNRRLAPFLLSGTKVMEGVGKMLVICVGENSQAGIISKLIMGKGKAPKASQPVVEDDGYAAVETPKGSDAKKDGDSEDDDVVSPLQGKLDRLTLLIGKLGLFTSIFVVVALIVRFSIVTFAIDEKEWSNKYFKNYLNHFILGVTVLVVAIPEGLPLAVTIALAYSVKKMLKDNNLVRHLDACETMGSATTICSDKTGTLTTNRMTVMESFVGKSAFTSAASLRLQASADTKDILTKSICLNSTAEILPPKQVGGQPEHTGNKTECALLQFAADLGAQYADVRKENALVRMITFSSAKKRMSVVVPLSDTKVRVFTKGASEIVLGLCTSQLNLDGTTSSFSTAEKNKVNASVIEKYASQAYRTLSLAYRDVDATVDEIKDASQWSDDDIEQDLTCICIVGIEDPVRDEVPDAIRQCNRAGIVVRMVTGDNIATAKSIALKCGILAPGDKSIVMEGATFRARVHDDDGNFLQDEFDKIWPHLRVLARSSPKDKHTLVTGLIQSDVKTYGPQVVAVTGDGTNDAPALKKADVGFAMGICGTAVAKDASDIILMDDNFRSIVNAVKWGRNVYDSISKFLQFQLTVNLVAITIAIVGAVFLEESPLTAIQLLWVNLIMDTFASLALATDSPTQAMLERKPYPRTKPLISETMTKHILGQGVYQLTVLLTLAFAGDWILGIPSGRKGDRESNDPSVHYTLIFNTFVFMQVFNEINSRRIHDELNVFEGIFANKLYVGISIFQVVMQYFIVQFGSVVFGCHELDATQWLLCVGLGAVSLPLGLLLRLVPVPVALGFEPENLALPGTDVFLRGITRVTTQIRVVNAFKRPLTKRRSSLV</sequence>
<dbReference type="GO" id="GO:0012505">
    <property type="term" value="C:endomembrane system"/>
    <property type="evidence" value="ECO:0007669"/>
    <property type="project" value="UniProtKB-SubCell"/>
</dbReference>
<dbReference type="NCBIfam" id="TIGR01517">
    <property type="entry name" value="ATPase-IIB_Ca"/>
    <property type="match status" value="1"/>
</dbReference>
<evidence type="ECO:0000256" key="3">
    <source>
        <dbReference type="ARBA" id="ARBA00022568"/>
    </source>
</evidence>
<evidence type="ECO:0000256" key="6">
    <source>
        <dbReference type="ARBA" id="ARBA00022741"/>
    </source>
</evidence>
<evidence type="ECO:0000256" key="5">
    <source>
        <dbReference type="ARBA" id="ARBA00022723"/>
    </source>
</evidence>
<dbReference type="InterPro" id="IPR018303">
    <property type="entry name" value="ATPase_P-typ_P_site"/>
</dbReference>
<gene>
    <name evidence="16" type="ORF">DYB25_000989</name>
</gene>
<feature type="transmembrane region" description="Helical" evidence="14">
    <location>
        <begin position="943"/>
        <end position="962"/>
    </location>
</feature>
<dbReference type="Gene3D" id="3.40.1110.10">
    <property type="entry name" value="Calcium-transporting ATPase, cytoplasmic domain N"/>
    <property type="match status" value="1"/>
</dbReference>
<dbReference type="NCBIfam" id="TIGR01494">
    <property type="entry name" value="ATPase_P-type"/>
    <property type="match status" value="2"/>
</dbReference>
<name>A0A397ACC4_APHAT</name>
<dbReference type="GO" id="GO:0005388">
    <property type="term" value="F:P-type calcium transporter activity"/>
    <property type="evidence" value="ECO:0007669"/>
    <property type="project" value="UniProtKB-EC"/>
</dbReference>
<dbReference type="SFLD" id="SFLDG00002">
    <property type="entry name" value="C1.7:_P-type_atpase_like"/>
    <property type="match status" value="1"/>
</dbReference>
<protein>
    <recommendedName>
        <fullName evidence="14">Calcium-transporting ATPase</fullName>
        <ecNumber evidence="14">7.2.2.10</ecNumber>
    </recommendedName>
</protein>
<evidence type="ECO:0000313" key="16">
    <source>
        <dbReference type="EMBL" id="RHY03141.1"/>
    </source>
</evidence>
<dbReference type="InterPro" id="IPR059000">
    <property type="entry name" value="ATPase_P-type_domA"/>
</dbReference>
<dbReference type="SUPFAM" id="SSF81665">
    <property type="entry name" value="Calcium ATPase, transmembrane domain M"/>
    <property type="match status" value="1"/>
</dbReference>
<dbReference type="AlphaFoldDB" id="A0A397ACC4"/>
<dbReference type="InterPro" id="IPR006068">
    <property type="entry name" value="ATPase_P-typ_cation-transptr_C"/>
</dbReference>
<keyword evidence="11 14" id="KW-1133">Transmembrane helix</keyword>
<dbReference type="Gene3D" id="3.40.50.1000">
    <property type="entry name" value="HAD superfamily/HAD-like"/>
    <property type="match status" value="1"/>
</dbReference>
<feature type="transmembrane region" description="Helical" evidence="14">
    <location>
        <begin position="1012"/>
        <end position="1032"/>
    </location>
</feature>
<dbReference type="PRINTS" id="PR00119">
    <property type="entry name" value="CATATPASE"/>
</dbReference>
<dbReference type="CDD" id="cd02081">
    <property type="entry name" value="P-type_ATPase_Ca_PMCA-like"/>
    <property type="match status" value="1"/>
</dbReference>
<evidence type="ECO:0000313" key="17">
    <source>
        <dbReference type="Proteomes" id="UP000266239"/>
    </source>
</evidence>
<keyword evidence="4 14" id="KW-0812">Transmembrane</keyword>
<proteinExistence type="inferred from homology"/>
<dbReference type="InterPro" id="IPR023214">
    <property type="entry name" value="HAD_sf"/>
</dbReference>